<protein>
    <submittedName>
        <fullName evidence="1">Uncharacterized protein</fullName>
    </submittedName>
</protein>
<evidence type="ECO:0000313" key="1">
    <source>
        <dbReference type="EMBL" id="AKH46768.1"/>
    </source>
</evidence>
<organism evidence="1">
    <name type="scientific">uncultured marine virus</name>
    <dbReference type="NCBI Taxonomy" id="186617"/>
    <lineage>
        <taxon>Viruses</taxon>
        <taxon>environmental samples</taxon>
    </lineage>
</organism>
<name>A0A0F7L5F9_9VIRU</name>
<reference evidence="1" key="1">
    <citation type="journal article" date="2015" name="Front. Microbiol.">
        <title>Combining genomic sequencing methods to explore viral diversity and reveal potential virus-host interactions.</title>
        <authorList>
            <person name="Chow C.E."/>
            <person name="Winget D.M."/>
            <person name="White R.A.III."/>
            <person name="Hallam S.J."/>
            <person name="Suttle C.A."/>
        </authorList>
    </citation>
    <scope>NUCLEOTIDE SEQUENCE</scope>
    <source>
        <strain evidence="1">Anoxic2_2</strain>
    </source>
</reference>
<reference evidence="1" key="2">
    <citation type="submission" date="2015-03" db="EMBL/GenBank/DDBJ databases">
        <authorList>
            <person name="Chow C.-E.T."/>
            <person name="Winget D.M."/>
            <person name="White R.A.III."/>
            <person name="Hallam S.J."/>
            <person name="Suttle C.A."/>
        </authorList>
    </citation>
    <scope>NUCLEOTIDE SEQUENCE</scope>
    <source>
        <strain evidence="1">Anoxic2_2</strain>
    </source>
</reference>
<accession>A0A0F7L5F9</accession>
<sequence>MLVSCEQERIRPRRTPIRSVSEWGEAHKVFLNIYNRRDILFNWQGYKLSGTVR</sequence>
<dbReference type="EMBL" id="KR029586">
    <property type="protein sequence ID" value="AKH46768.1"/>
    <property type="molecule type" value="Genomic_DNA"/>
</dbReference>
<proteinExistence type="predicted"/>